<accession>A0A1N6M1W6</accession>
<keyword evidence="1" id="KW-0732">Signal</keyword>
<dbReference type="EMBL" id="FSSB01000008">
    <property type="protein sequence ID" value="SIO93438.1"/>
    <property type="molecule type" value="Genomic_DNA"/>
</dbReference>
<name>A0A1N6M1W6_9VIBR</name>
<evidence type="ECO:0000313" key="3">
    <source>
        <dbReference type="Proteomes" id="UP000184774"/>
    </source>
</evidence>
<dbReference type="Proteomes" id="UP000184774">
    <property type="component" value="Unassembled WGS sequence"/>
</dbReference>
<sequence>MKNVTKGLCLFVLIGFACESPIYAASSKLDRAIKSYEKKVVRAEQKDCNTNLGKPIGTISKRCARSMKKLDKVFDRYSDEIKSDAKISSLRERQEKLRGLLDGMAHQAIVEKAARNYRNKISLMERKSCPKKESYGSRDAYVCLEDVEKADKIKARIPAELLDEPVIKDLIARHDALKKMPEYMDNIYADKNAKFMENVSLVGDFDNTVHDISYWNQLVVGKANKPADIGYVKGLKKDLPRIKQLAVDCKGKYAEMVKKNTGRDRQAECELAENADKYYAQLAAVSYQRHLQQEIKNINAVIARLTDDGYIEWSDYKKFVLDGKDYVRELEQNIAESHKLAGLAEPSYAELEAGIAKIPETIKVVATSKNKNRWADEKTVSVSDAIEKRTTQVVKKMGYELVKVGRQDGPWTLVKNGLGIPLYKSTKGWVMMKYSKDSFCRMQHASFTRTYDGTGYADASGVSIIPAIVPVPCD</sequence>
<evidence type="ECO:0000256" key="1">
    <source>
        <dbReference type="SAM" id="SignalP"/>
    </source>
</evidence>
<dbReference type="RefSeq" id="WP_074372026.1">
    <property type="nucleotide sequence ID" value="NZ_AP024908.1"/>
</dbReference>
<gene>
    <name evidence="2" type="ORF">VSP9026_01105</name>
</gene>
<dbReference type="AlphaFoldDB" id="A0A1N6M1W6"/>
<feature type="signal peptide" evidence="1">
    <location>
        <begin position="1"/>
        <end position="24"/>
    </location>
</feature>
<organism evidence="2 3">
    <name type="scientific">Vibrio spartinae</name>
    <dbReference type="NCBI Taxonomy" id="1918945"/>
    <lineage>
        <taxon>Bacteria</taxon>
        <taxon>Pseudomonadati</taxon>
        <taxon>Pseudomonadota</taxon>
        <taxon>Gammaproteobacteria</taxon>
        <taxon>Vibrionales</taxon>
        <taxon>Vibrionaceae</taxon>
        <taxon>Vibrio</taxon>
    </lineage>
</organism>
<protein>
    <submittedName>
        <fullName evidence="2">Uncharacterized protein</fullName>
    </submittedName>
</protein>
<reference evidence="2 3" key="1">
    <citation type="submission" date="2016-12" db="EMBL/GenBank/DDBJ databases">
        <authorList>
            <person name="Song W.-J."/>
            <person name="Kurnit D.M."/>
        </authorList>
    </citation>
    <scope>NUCLEOTIDE SEQUENCE [LARGE SCALE GENOMIC DNA]</scope>
    <source>
        <strain evidence="2 3">CECT 9026</strain>
    </source>
</reference>
<feature type="chain" id="PRO_5012545962" evidence="1">
    <location>
        <begin position="25"/>
        <end position="474"/>
    </location>
</feature>
<evidence type="ECO:0000313" key="2">
    <source>
        <dbReference type="EMBL" id="SIO93438.1"/>
    </source>
</evidence>
<dbReference type="PROSITE" id="PS51257">
    <property type="entry name" value="PROKAR_LIPOPROTEIN"/>
    <property type="match status" value="1"/>
</dbReference>
<dbReference type="OrthoDB" id="7060031at2"/>
<proteinExistence type="predicted"/>